<dbReference type="EMBL" id="QTUJ01000002">
    <property type="protein sequence ID" value="REF70252.1"/>
    <property type="molecule type" value="Genomic_DNA"/>
</dbReference>
<keyword evidence="4 10" id="KW-1134">Transmembrane beta strand</keyword>
<evidence type="ECO:0000256" key="8">
    <source>
        <dbReference type="ARBA" id="ARBA00023136"/>
    </source>
</evidence>
<dbReference type="Gene3D" id="2.170.130.10">
    <property type="entry name" value="TonB-dependent receptor, plug domain"/>
    <property type="match status" value="1"/>
</dbReference>
<evidence type="ECO:0000256" key="9">
    <source>
        <dbReference type="ARBA" id="ARBA00023237"/>
    </source>
</evidence>
<evidence type="ECO:0000256" key="4">
    <source>
        <dbReference type="ARBA" id="ARBA00022452"/>
    </source>
</evidence>
<dbReference type="InterPro" id="IPR012910">
    <property type="entry name" value="Plug_dom"/>
</dbReference>
<keyword evidence="9 10" id="KW-0998">Cell outer membrane</keyword>
<organism evidence="16 17">
    <name type="scientific">Paracoccus versutus</name>
    <name type="common">Thiobacillus versutus</name>
    <dbReference type="NCBI Taxonomy" id="34007"/>
    <lineage>
        <taxon>Bacteria</taxon>
        <taxon>Pseudomonadati</taxon>
        <taxon>Pseudomonadota</taxon>
        <taxon>Alphaproteobacteria</taxon>
        <taxon>Rhodobacterales</taxon>
        <taxon>Paracoccaceae</taxon>
        <taxon>Paracoccus</taxon>
    </lineage>
</organism>
<evidence type="ECO:0000313" key="17">
    <source>
        <dbReference type="Proteomes" id="UP000256941"/>
    </source>
</evidence>
<dbReference type="InterPro" id="IPR036942">
    <property type="entry name" value="Beta-barrel_TonB_sf"/>
</dbReference>
<evidence type="ECO:0000256" key="10">
    <source>
        <dbReference type="PROSITE-ProRule" id="PRU01360"/>
    </source>
</evidence>
<dbReference type="InterPro" id="IPR037066">
    <property type="entry name" value="Plug_dom_sf"/>
</dbReference>
<dbReference type="PANTHER" id="PTHR30069">
    <property type="entry name" value="TONB-DEPENDENT OUTER MEMBRANE RECEPTOR"/>
    <property type="match status" value="1"/>
</dbReference>
<evidence type="ECO:0000256" key="6">
    <source>
        <dbReference type="ARBA" id="ARBA00022729"/>
    </source>
</evidence>
<keyword evidence="16" id="KW-0675">Receptor</keyword>
<dbReference type="PROSITE" id="PS52016">
    <property type="entry name" value="TONB_DEPENDENT_REC_3"/>
    <property type="match status" value="1"/>
</dbReference>
<dbReference type="CDD" id="cd01347">
    <property type="entry name" value="ligand_gated_channel"/>
    <property type="match status" value="1"/>
</dbReference>
<protein>
    <submittedName>
        <fullName evidence="16">Hemoglobin/transferrin/lactoferrin receptor protein</fullName>
    </submittedName>
</protein>
<feature type="domain" description="TonB-dependent receptor-like beta-barrel" evidence="14">
    <location>
        <begin position="255"/>
        <end position="620"/>
    </location>
</feature>
<dbReference type="Gene3D" id="2.40.170.20">
    <property type="entry name" value="TonB-dependent receptor, beta-barrel domain"/>
    <property type="match status" value="1"/>
</dbReference>
<feature type="short sequence motif" description="TonB C-terminal box" evidence="11">
    <location>
        <begin position="639"/>
        <end position="656"/>
    </location>
</feature>
<name>A0A3D9XPZ2_PARVE</name>
<evidence type="ECO:0000259" key="15">
    <source>
        <dbReference type="Pfam" id="PF07715"/>
    </source>
</evidence>
<evidence type="ECO:0000313" key="16">
    <source>
        <dbReference type="EMBL" id="REF70252.1"/>
    </source>
</evidence>
<keyword evidence="7 12" id="KW-0798">TonB box</keyword>
<dbReference type="InterPro" id="IPR000531">
    <property type="entry name" value="Beta-barrel_TonB"/>
</dbReference>
<evidence type="ECO:0000256" key="13">
    <source>
        <dbReference type="SAM" id="SignalP"/>
    </source>
</evidence>
<keyword evidence="6 13" id="KW-0732">Signal</keyword>
<reference evidence="16 17" key="1">
    <citation type="submission" date="2018-08" db="EMBL/GenBank/DDBJ databases">
        <title>Genomic Encyclopedia of Archaeal and Bacterial Type Strains, Phase II (KMG-II): from individual species to whole genera.</title>
        <authorList>
            <person name="Goeker M."/>
        </authorList>
    </citation>
    <scope>NUCLEOTIDE SEQUENCE [LARGE SCALE GENOMIC DNA]</scope>
    <source>
        <strain evidence="16 17">DSM 17099</strain>
    </source>
</reference>
<evidence type="ECO:0000256" key="7">
    <source>
        <dbReference type="ARBA" id="ARBA00023077"/>
    </source>
</evidence>
<dbReference type="InterPro" id="IPR039426">
    <property type="entry name" value="TonB-dep_rcpt-like"/>
</dbReference>
<comment type="subcellular location">
    <subcellularLocation>
        <location evidence="1 10">Cell outer membrane</location>
        <topology evidence="1 10">Multi-pass membrane protein</topology>
    </subcellularLocation>
</comment>
<keyword evidence="5 10" id="KW-0812">Transmembrane</keyword>
<evidence type="ECO:0000256" key="5">
    <source>
        <dbReference type="ARBA" id="ARBA00022692"/>
    </source>
</evidence>
<gene>
    <name evidence="16" type="ORF">BDD41_2978</name>
</gene>
<feature type="signal peptide" evidence="13">
    <location>
        <begin position="1"/>
        <end position="33"/>
    </location>
</feature>
<dbReference type="SUPFAM" id="SSF56935">
    <property type="entry name" value="Porins"/>
    <property type="match status" value="1"/>
</dbReference>
<feature type="chain" id="PRO_5017747338" evidence="13">
    <location>
        <begin position="34"/>
        <end position="656"/>
    </location>
</feature>
<dbReference type="Pfam" id="PF00593">
    <property type="entry name" value="TonB_dep_Rec_b-barrel"/>
    <property type="match status" value="1"/>
</dbReference>
<evidence type="ECO:0000259" key="14">
    <source>
        <dbReference type="Pfam" id="PF00593"/>
    </source>
</evidence>
<evidence type="ECO:0000256" key="1">
    <source>
        <dbReference type="ARBA" id="ARBA00004571"/>
    </source>
</evidence>
<comment type="caution">
    <text evidence="16">The sequence shown here is derived from an EMBL/GenBank/DDBJ whole genome shotgun (WGS) entry which is preliminary data.</text>
</comment>
<dbReference type="PROSITE" id="PS01156">
    <property type="entry name" value="TONB_DEPENDENT_REC_2"/>
    <property type="match status" value="1"/>
</dbReference>
<keyword evidence="3 10" id="KW-0813">Transport</keyword>
<evidence type="ECO:0000256" key="2">
    <source>
        <dbReference type="ARBA" id="ARBA00009810"/>
    </source>
</evidence>
<dbReference type="Proteomes" id="UP000256941">
    <property type="component" value="Unassembled WGS sequence"/>
</dbReference>
<dbReference type="PANTHER" id="PTHR30069:SF41">
    <property type="entry name" value="HEME_HEMOPEXIN UTILIZATION PROTEIN C"/>
    <property type="match status" value="1"/>
</dbReference>
<evidence type="ECO:0000256" key="11">
    <source>
        <dbReference type="PROSITE-ProRule" id="PRU10144"/>
    </source>
</evidence>
<keyword evidence="8 10" id="KW-0472">Membrane</keyword>
<proteinExistence type="inferred from homology"/>
<dbReference type="GO" id="GO:0009279">
    <property type="term" value="C:cell outer membrane"/>
    <property type="evidence" value="ECO:0007669"/>
    <property type="project" value="UniProtKB-SubCell"/>
</dbReference>
<feature type="domain" description="TonB-dependent receptor plug" evidence="15">
    <location>
        <begin position="54"/>
        <end position="151"/>
    </location>
</feature>
<sequence>MIVKRLISGKGRRACLAAGLATASALAMTSAAAQEDTVRLETIYLKAGTDADGQSVTDERIAQRQPLTLNDLYAAEPEVRVSGADRSTAQRVYVRGIEETSLNVTVDGARQSGNLFRHNGNMGIDPFMLKRVEVEAGTGGALAGPGALGGAIRYETKDAEDLLLPGQRQGVMLRFAGQSNGDRLSPSLGFYGRPDERFSYLVYGSKTWAGNYKDGGGNEVPYSDDEPAEGLVKLRFRPAPDHEIALTHNRREDNGMRATQANFGLPDAEPQDQEFIRETTSLRYSYAPAGNPLIDLELRAYDNRSALKRLTASPSEGEWLTSGLDIRNRSELGALVLTYGYDYTREQSRGRAGSGPRVSETGETHGLYLQAEYGFAGHWLASGGLRYDSTSLTDLAGNVYDGDHLSPNVGLRFETAQGLSLFASWSEAHRGVRPVPGTQLTSGINAAATDPTLEGERARTTEIGATFDANGWRAGLILFDTRIEGSILYGGQRGMPYARTRGGDIDSRGFTARLGRDWGGWSLDLSYSRADVDYAGVPVGPGDWSNGVAPQGDKLVLDIAHAMAAHDLQFAWTSILVLAEDDLPAAFTALEELPGYAVHDLSVVWRPAEGQEYSLAIQNIFDKRYLDHSTPYSVSGGVTNLYEMGRSIRLAGGWRF</sequence>
<dbReference type="AlphaFoldDB" id="A0A3D9XPZ2"/>
<accession>A0A3D9XPZ2</accession>
<evidence type="ECO:0000256" key="3">
    <source>
        <dbReference type="ARBA" id="ARBA00022448"/>
    </source>
</evidence>
<dbReference type="InterPro" id="IPR010917">
    <property type="entry name" value="TonB_rcpt_CS"/>
</dbReference>
<comment type="similarity">
    <text evidence="2 10 12">Belongs to the TonB-dependent receptor family.</text>
</comment>
<dbReference type="GO" id="GO:0015344">
    <property type="term" value="F:siderophore uptake transmembrane transporter activity"/>
    <property type="evidence" value="ECO:0007669"/>
    <property type="project" value="TreeGrafter"/>
</dbReference>
<dbReference type="Pfam" id="PF07715">
    <property type="entry name" value="Plug"/>
    <property type="match status" value="1"/>
</dbReference>
<evidence type="ECO:0000256" key="12">
    <source>
        <dbReference type="RuleBase" id="RU003357"/>
    </source>
</evidence>
<dbReference type="GO" id="GO:0044718">
    <property type="term" value="P:siderophore transmembrane transport"/>
    <property type="evidence" value="ECO:0007669"/>
    <property type="project" value="TreeGrafter"/>
</dbReference>